<feature type="transmembrane region" description="Helical" evidence="5">
    <location>
        <begin position="216"/>
        <end position="236"/>
    </location>
</feature>
<evidence type="ECO:0000256" key="4">
    <source>
        <dbReference type="ARBA" id="ARBA00023136"/>
    </source>
</evidence>
<evidence type="ECO:0000256" key="5">
    <source>
        <dbReference type="SAM" id="Phobius"/>
    </source>
</evidence>
<keyword evidence="3 5" id="KW-1133">Transmembrane helix</keyword>
<dbReference type="AlphaFoldDB" id="A0A8J6T9A6"/>
<feature type="transmembrane region" description="Helical" evidence="5">
    <location>
        <begin position="268"/>
        <end position="289"/>
    </location>
</feature>
<feature type="transmembrane region" description="Helical" evidence="5">
    <location>
        <begin position="190"/>
        <end position="209"/>
    </location>
</feature>
<dbReference type="PANTHER" id="PTHR42723">
    <property type="entry name" value="CHLOROPHYLL SYNTHASE"/>
    <property type="match status" value="1"/>
</dbReference>
<feature type="transmembrane region" description="Helical" evidence="5">
    <location>
        <begin position="145"/>
        <end position="170"/>
    </location>
</feature>
<evidence type="ECO:0000256" key="1">
    <source>
        <dbReference type="ARBA" id="ARBA00004141"/>
    </source>
</evidence>
<feature type="transmembrane region" description="Helical" evidence="5">
    <location>
        <begin position="83"/>
        <end position="103"/>
    </location>
</feature>
<proteinExistence type="predicted"/>
<name>A0A8J6T9A6_9DELT</name>
<dbReference type="InterPro" id="IPR050475">
    <property type="entry name" value="Prenyltransferase_related"/>
</dbReference>
<dbReference type="GO" id="GO:0016020">
    <property type="term" value="C:membrane"/>
    <property type="evidence" value="ECO:0007669"/>
    <property type="project" value="UniProtKB-SubCell"/>
</dbReference>
<organism evidence="6 7">
    <name type="scientific">Candidatus Desulfacyla euxinica</name>
    <dbReference type="NCBI Taxonomy" id="2841693"/>
    <lineage>
        <taxon>Bacteria</taxon>
        <taxon>Deltaproteobacteria</taxon>
        <taxon>Candidatus Desulfacyla</taxon>
    </lineage>
</organism>
<feature type="transmembrane region" description="Helical" evidence="5">
    <location>
        <begin position="12"/>
        <end position="34"/>
    </location>
</feature>
<dbReference type="GO" id="GO:0016765">
    <property type="term" value="F:transferase activity, transferring alkyl or aryl (other than methyl) groups"/>
    <property type="evidence" value="ECO:0007669"/>
    <property type="project" value="InterPro"/>
</dbReference>
<comment type="subcellular location">
    <subcellularLocation>
        <location evidence="1">Membrane</location>
        <topology evidence="1">Multi-pass membrane protein</topology>
    </subcellularLocation>
</comment>
<protein>
    <submittedName>
        <fullName evidence="6">UbiA family prenyltransferase</fullName>
    </submittedName>
</protein>
<evidence type="ECO:0000256" key="2">
    <source>
        <dbReference type="ARBA" id="ARBA00022692"/>
    </source>
</evidence>
<dbReference type="CDD" id="cd13964">
    <property type="entry name" value="PT_UbiA_1"/>
    <property type="match status" value="1"/>
</dbReference>
<reference evidence="6 7" key="1">
    <citation type="submission" date="2020-08" db="EMBL/GenBank/DDBJ databases">
        <title>Bridging the membrane lipid divide: bacteria of the FCB group superphylum have the potential to synthesize archaeal ether lipids.</title>
        <authorList>
            <person name="Villanueva L."/>
            <person name="Von Meijenfeldt F.A.B."/>
            <person name="Westbye A.B."/>
            <person name="Yadav S."/>
            <person name="Hopmans E.C."/>
            <person name="Dutilh B.E."/>
            <person name="Sinninghe Damste J.S."/>
        </authorList>
    </citation>
    <scope>NUCLEOTIDE SEQUENCE [LARGE SCALE GENOMIC DNA]</scope>
    <source>
        <strain evidence="6">NIOZ-UU27</strain>
    </source>
</reference>
<feature type="transmembrane region" description="Helical" evidence="5">
    <location>
        <begin position="109"/>
        <end position="125"/>
    </location>
</feature>
<keyword evidence="2 5" id="KW-0812">Transmembrane</keyword>
<evidence type="ECO:0000256" key="3">
    <source>
        <dbReference type="ARBA" id="ARBA00022989"/>
    </source>
</evidence>
<dbReference type="InterPro" id="IPR044878">
    <property type="entry name" value="UbiA_sf"/>
</dbReference>
<accession>A0A8J6T9A6</accession>
<evidence type="ECO:0000313" key="7">
    <source>
        <dbReference type="Proteomes" id="UP000650524"/>
    </source>
</evidence>
<dbReference type="Gene3D" id="1.10.357.140">
    <property type="entry name" value="UbiA prenyltransferase"/>
    <property type="match status" value="1"/>
</dbReference>
<dbReference type="Pfam" id="PF01040">
    <property type="entry name" value="UbiA"/>
    <property type="match status" value="1"/>
</dbReference>
<comment type="caution">
    <text evidence="6">The sequence shown here is derived from an EMBL/GenBank/DDBJ whole genome shotgun (WGS) entry which is preliminary data.</text>
</comment>
<dbReference type="PANTHER" id="PTHR42723:SF1">
    <property type="entry name" value="CHLOROPHYLL SYNTHASE, CHLOROPLASTIC"/>
    <property type="match status" value="1"/>
</dbReference>
<dbReference type="EMBL" id="JACNJD010000252">
    <property type="protein sequence ID" value="MBC8178041.1"/>
    <property type="molecule type" value="Genomic_DNA"/>
</dbReference>
<keyword evidence="4 5" id="KW-0472">Membrane</keyword>
<gene>
    <name evidence="6" type="ORF">H8E19_11610</name>
</gene>
<dbReference type="Proteomes" id="UP000650524">
    <property type="component" value="Unassembled WGS sequence"/>
</dbReference>
<feature type="transmembrane region" description="Helical" evidence="5">
    <location>
        <begin position="40"/>
        <end position="62"/>
    </location>
</feature>
<dbReference type="InterPro" id="IPR000537">
    <property type="entry name" value="UbiA_prenyltransferase"/>
</dbReference>
<evidence type="ECO:0000313" key="6">
    <source>
        <dbReference type="EMBL" id="MBC8178041.1"/>
    </source>
</evidence>
<sequence>MKDKIFAYLQLTRFPNLFTSMADVLAGYLIIRGLRIDWPGLLALCLSTSFIYGGGCILNDVCDRKRDARERSHRPIPSGRVSLREALFLVFIFFGLGLITAFLVGKNSLVMASILILLAVSYDIFTKEMPVAGPITMAACRGANLLLGMSPSFCWSGIIFIFPLISFIYVFALTTLSQFEVEGGLGGKGWVVSGCLILVIFTISVLRMTQHLVGDCLIYMGLLILFAGLPLLAGLLRPTPHRVGRAVKFLILGIPLLDAVYVSGLHGWVYGIPVALCMVPAMALSRYVYVT</sequence>